<feature type="compositionally biased region" description="Polar residues" evidence="1">
    <location>
        <begin position="8"/>
        <end position="20"/>
    </location>
</feature>
<organism evidence="2 3">
    <name type="scientific">Clunio marinus</name>
    <dbReference type="NCBI Taxonomy" id="568069"/>
    <lineage>
        <taxon>Eukaryota</taxon>
        <taxon>Metazoa</taxon>
        <taxon>Ecdysozoa</taxon>
        <taxon>Arthropoda</taxon>
        <taxon>Hexapoda</taxon>
        <taxon>Insecta</taxon>
        <taxon>Pterygota</taxon>
        <taxon>Neoptera</taxon>
        <taxon>Endopterygota</taxon>
        <taxon>Diptera</taxon>
        <taxon>Nematocera</taxon>
        <taxon>Chironomoidea</taxon>
        <taxon>Chironomidae</taxon>
        <taxon>Clunio</taxon>
    </lineage>
</organism>
<sequence>MSHALGRTNRQNHNNSTFDSLRNKKNIKNSTRRERTFLLITRIFKSISQPSGKFASPLQTHHVSFFCLFNFVVSSVAILKEKYFHGELRDSVRCTQVAHSHVAGISQDRARALVKA</sequence>
<feature type="region of interest" description="Disordered" evidence="1">
    <location>
        <begin position="1"/>
        <end position="29"/>
    </location>
</feature>
<dbReference type="EMBL" id="CVRI01000066">
    <property type="protein sequence ID" value="CRL06211.1"/>
    <property type="molecule type" value="Genomic_DNA"/>
</dbReference>
<dbReference type="Proteomes" id="UP000183832">
    <property type="component" value="Unassembled WGS sequence"/>
</dbReference>
<keyword evidence="3" id="KW-1185">Reference proteome</keyword>
<protein>
    <submittedName>
        <fullName evidence="2">CLUMA_CG019004, isoform A</fullName>
    </submittedName>
</protein>
<evidence type="ECO:0000313" key="2">
    <source>
        <dbReference type="EMBL" id="CRL06211.1"/>
    </source>
</evidence>
<proteinExistence type="predicted"/>
<name>A0A1J1J105_9DIPT</name>
<accession>A0A1J1J105</accession>
<evidence type="ECO:0000256" key="1">
    <source>
        <dbReference type="SAM" id="MobiDB-lite"/>
    </source>
</evidence>
<reference evidence="2 3" key="1">
    <citation type="submission" date="2015-04" db="EMBL/GenBank/DDBJ databases">
        <authorList>
            <person name="Syromyatnikov M.Y."/>
            <person name="Popov V.N."/>
        </authorList>
    </citation>
    <scope>NUCLEOTIDE SEQUENCE [LARGE SCALE GENOMIC DNA]</scope>
</reference>
<gene>
    <name evidence="2" type="ORF">CLUMA_CG019004</name>
</gene>
<dbReference type="AlphaFoldDB" id="A0A1J1J105"/>
<evidence type="ECO:0000313" key="3">
    <source>
        <dbReference type="Proteomes" id="UP000183832"/>
    </source>
</evidence>